<dbReference type="PANTHER" id="PTHR11937">
    <property type="entry name" value="ACTIN"/>
    <property type="match status" value="1"/>
</dbReference>
<dbReference type="OrthoDB" id="5132116at2759"/>
<comment type="similarity">
    <text evidence="1">Belongs to the actin family.</text>
</comment>
<organism evidence="2 3">
    <name type="scientific">Asterophora parasitica</name>
    <dbReference type="NCBI Taxonomy" id="117018"/>
    <lineage>
        <taxon>Eukaryota</taxon>
        <taxon>Fungi</taxon>
        <taxon>Dikarya</taxon>
        <taxon>Basidiomycota</taxon>
        <taxon>Agaricomycotina</taxon>
        <taxon>Agaricomycetes</taxon>
        <taxon>Agaricomycetidae</taxon>
        <taxon>Agaricales</taxon>
        <taxon>Tricholomatineae</taxon>
        <taxon>Lyophyllaceae</taxon>
        <taxon>Asterophora</taxon>
    </lineage>
</organism>
<dbReference type="SUPFAM" id="SSF53067">
    <property type="entry name" value="Actin-like ATPase domain"/>
    <property type="match status" value="1"/>
</dbReference>
<dbReference type="AlphaFoldDB" id="A0A9P7FMD7"/>
<evidence type="ECO:0000313" key="3">
    <source>
        <dbReference type="Proteomes" id="UP000775547"/>
    </source>
</evidence>
<dbReference type="InterPro" id="IPR043129">
    <property type="entry name" value="ATPase_NBD"/>
</dbReference>
<dbReference type="Gene3D" id="3.30.420.40">
    <property type="match status" value="2"/>
</dbReference>
<dbReference type="EMBL" id="JABCKV010004877">
    <property type="protein sequence ID" value="KAG5633620.1"/>
    <property type="molecule type" value="Genomic_DNA"/>
</dbReference>
<sequence>LPDGRTIKVGSERFEAPECMFQPHLVDVEQPGVAEMLFQTIQAAAVDVRAELYKHVVLSGGSSMYPGLPSRLEKEMKQLYLTRVLNGDPTRLNKFKIKIEDPPRRKHMVFLGGAVLADIMKNREEFWITREEWFEQGERALAKLGRPE</sequence>
<reference evidence="2" key="2">
    <citation type="submission" date="2021-10" db="EMBL/GenBank/DDBJ databases">
        <title>Phylogenomics reveals ancestral predisposition of the termite-cultivated fungus Termitomyces towards a domesticated lifestyle.</title>
        <authorList>
            <person name="Auxier B."/>
            <person name="Grum-Grzhimaylo A."/>
            <person name="Cardenas M.E."/>
            <person name="Lodge J.D."/>
            <person name="Laessoe T."/>
            <person name="Pedersen O."/>
            <person name="Smith M.E."/>
            <person name="Kuyper T.W."/>
            <person name="Franco-Molano E.A."/>
            <person name="Baroni T.J."/>
            <person name="Aanen D.K."/>
        </authorList>
    </citation>
    <scope>NUCLEOTIDE SEQUENCE</scope>
    <source>
        <strain evidence="2">AP01</strain>
        <tissue evidence="2">Mycelium</tissue>
    </source>
</reference>
<name>A0A9P7FMD7_9AGAR</name>
<accession>A0A9P7FMD7</accession>
<dbReference type="Pfam" id="PF00022">
    <property type="entry name" value="Actin"/>
    <property type="match status" value="1"/>
</dbReference>
<dbReference type="Gene3D" id="3.90.640.10">
    <property type="entry name" value="Actin, Chain A, domain 4"/>
    <property type="match status" value="1"/>
</dbReference>
<dbReference type="SMART" id="SM00268">
    <property type="entry name" value="ACTIN"/>
    <property type="match status" value="1"/>
</dbReference>
<gene>
    <name evidence="2" type="primary">ACTR2B</name>
    <name evidence="2" type="ORF">DXG03_006898</name>
</gene>
<evidence type="ECO:0000313" key="2">
    <source>
        <dbReference type="EMBL" id="KAG5633620.1"/>
    </source>
</evidence>
<feature type="non-terminal residue" evidence="2">
    <location>
        <position position="1"/>
    </location>
</feature>
<dbReference type="Proteomes" id="UP000775547">
    <property type="component" value="Unassembled WGS sequence"/>
</dbReference>
<comment type="caution">
    <text evidence="2">The sequence shown here is derived from an EMBL/GenBank/DDBJ whole genome shotgun (WGS) entry which is preliminary data.</text>
</comment>
<dbReference type="InterPro" id="IPR004000">
    <property type="entry name" value="Actin"/>
</dbReference>
<evidence type="ECO:0000256" key="1">
    <source>
        <dbReference type="RuleBase" id="RU000487"/>
    </source>
</evidence>
<protein>
    <submittedName>
        <fullName evidence="2">Actin- protein 2-B</fullName>
    </submittedName>
</protein>
<keyword evidence="3" id="KW-1185">Reference proteome</keyword>
<proteinExistence type="inferred from homology"/>
<reference evidence="2" key="1">
    <citation type="submission" date="2020-07" db="EMBL/GenBank/DDBJ databases">
        <authorList>
            <person name="Nieuwenhuis M."/>
            <person name="Van De Peppel L.J.J."/>
        </authorList>
    </citation>
    <scope>NUCLEOTIDE SEQUENCE</scope>
    <source>
        <strain evidence="2">AP01</strain>
        <tissue evidence="2">Mycelium</tissue>
    </source>
</reference>